<evidence type="ECO:0000256" key="5">
    <source>
        <dbReference type="HAMAP-Rule" id="MF_00410"/>
    </source>
</evidence>
<accession>A0A6B0TB16</accession>
<dbReference type="GO" id="GO:0003735">
    <property type="term" value="F:structural constituent of ribosome"/>
    <property type="evidence" value="ECO:0007669"/>
    <property type="project" value="InterPro"/>
</dbReference>
<dbReference type="SMART" id="SM01380">
    <property type="entry name" value="Ribosomal_L31e"/>
    <property type="match status" value="1"/>
</dbReference>
<dbReference type="Proteomes" id="UP000466535">
    <property type="component" value="Unassembled WGS sequence"/>
</dbReference>
<keyword evidence="2 5" id="KW-0689">Ribosomal protein</keyword>
<gene>
    <name evidence="5" type="primary">rpl31e</name>
    <name evidence="6" type="ORF">GRX03_10825</name>
</gene>
<organism evidence="6 7">
    <name type="scientific">Halovenus carboxidivorans</name>
    <dbReference type="NCBI Taxonomy" id="2692199"/>
    <lineage>
        <taxon>Archaea</taxon>
        <taxon>Methanobacteriati</taxon>
        <taxon>Methanobacteriota</taxon>
        <taxon>Stenosarchaea group</taxon>
        <taxon>Halobacteria</taxon>
        <taxon>Halobacteriales</taxon>
        <taxon>Haloarculaceae</taxon>
        <taxon>Halovenus</taxon>
    </lineage>
</organism>
<evidence type="ECO:0000313" key="6">
    <source>
        <dbReference type="EMBL" id="MXR52090.1"/>
    </source>
</evidence>
<dbReference type="GO" id="GO:1990904">
    <property type="term" value="C:ribonucleoprotein complex"/>
    <property type="evidence" value="ECO:0007669"/>
    <property type="project" value="UniProtKB-KW"/>
</dbReference>
<comment type="caution">
    <text evidence="6">The sequence shown here is derived from an EMBL/GenBank/DDBJ whole genome shotgun (WGS) entry which is preliminary data.</text>
</comment>
<dbReference type="GO" id="GO:0005840">
    <property type="term" value="C:ribosome"/>
    <property type="evidence" value="ECO:0007669"/>
    <property type="project" value="UniProtKB-KW"/>
</dbReference>
<keyword evidence="3 5" id="KW-0687">Ribonucleoprotein</keyword>
<dbReference type="Pfam" id="PF01198">
    <property type="entry name" value="Ribosomal_L31e"/>
    <property type="match status" value="1"/>
</dbReference>
<evidence type="ECO:0000256" key="2">
    <source>
        <dbReference type="ARBA" id="ARBA00022980"/>
    </source>
</evidence>
<name>A0A6B0TB16_9EURY</name>
<dbReference type="HAMAP" id="MF_00410">
    <property type="entry name" value="Ribosomal_eL31"/>
    <property type="match status" value="1"/>
</dbReference>
<dbReference type="AlphaFoldDB" id="A0A6B0TB16"/>
<evidence type="ECO:0000256" key="1">
    <source>
        <dbReference type="ARBA" id="ARBA00010808"/>
    </source>
</evidence>
<dbReference type="InterPro" id="IPR000054">
    <property type="entry name" value="Ribosomal_eL31"/>
</dbReference>
<dbReference type="GO" id="GO:0006412">
    <property type="term" value="P:translation"/>
    <property type="evidence" value="ECO:0007669"/>
    <property type="project" value="UniProtKB-UniRule"/>
</dbReference>
<dbReference type="NCBIfam" id="NF002258">
    <property type="entry name" value="PRK01192.1-1"/>
    <property type="match status" value="1"/>
</dbReference>
<dbReference type="SUPFAM" id="SSF54575">
    <property type="entry name" value="Ribosomal protein L31e"/>
    <property type="match status" value="1"/>
</dbReference>
<evidence type="ECO:0000313" key="7">
    <source>
        <dbReference type="Proteomes" id="UP000466535"/>
    </source>
</evidence>
<dbReference type="OrthoDB" id="10127at2157"/>
<evidence type="ECO:0000256" key="3">
    <source>
        <dbReference type="ARBA" id="ARBA00023274"/>
    </source>
</evidence>
<dbReference type="Gene3D" id="3.10.440.10">
    <property type="match status" value="1"/>
</dbReference>
<evidence type="ECO:0000256" key="4">
    <source>
        <dbReference type="ARBA" id="ARBA00035230"/>
    </source>
</evidence>
<dbReference type="InterPro" id="IPR023621">
    <property type="entry name" value="Ribosomal_eL31_dom_sf"/>
</dbReference>
<dbReference type="EMBL" id="WUUT01000004">
    <property type="protein sequence ID" value="MXR52090.1"/>
    <property type="molecule type" value="Genomic_DNA"/>
</dbReference>
<dbReference type="RefSeq" id="WP_159764233.1">
    <property type="nucleotide sequence ID" value="NZ_WUUT01000004.1"/>
</dbReference>
<comment type="similarity">
    <text evidence="1 5">Belongs to the eukaryotic ribosomal protein eL31 family.</text>
</comment>
<reference evidence="6 7" key="1">
    <citation type="submission" date="2019-12" db="EMBL/GenBank/DDBJ databases">
        <title>Isolation and characterization of three novel carbon monoxide-oxidizing members of Halobacteria from salione crusts and soils.</title>
        <authorList>
            <person name="Myers M.R."/>
            <person name="King G.M."/>
        </authorList>
    </citation>
    <scope>NUCLEOTIDE SEQUENCE [LARGE SCALE GENOMIC DNA]</scope>
    <source>
        <strain evidence="6 7">WSH3</strain>
    </source>
</reference>
<sequence>MSASDFEERVVTVPLRDAKRGSNTDAADKALSIVREHLAQHFSVEEEVVRLDPSINEEIWSNGRSSPPSSIRIRAARFEEEGEVAVEAEVAE</sequence>
<dbReference type="CDD" id="cd00463">
    <property type="entry name" value="Ribosomal_L31e"/>
    <property type="match status" value="1"/>
</dbReference>
<protein>
    <recommendedName>
        <fullName evidence="4 5">Large ribosomal subunit protein eL31</fullName>
    </recommendedName>
</protein>
<keyword evidence="7" id="KW-1185">Reference proteome</keyword>
<proteinExistence type="inferred from homology"/>